<dbReference type="Pfam" id="PF10502">
    <property type="entry name" value="Peptidase_S26"/>
    <property type="match status" value="1"/>
</dbReference>
<dbReference type="GO" id="GO:0006465">
    <property type="term" value="P:signal peptide processing"/>
    <property type="evidence" value="ECO:0007669"/>
    <property type="project" value="InterPro"/>
</dbReference>
<proteinExistence type="predicted"/>
<dbReference type="AlphaFoldDB" id="B0T6S8"/>
<dbReference type="EMBL" id="CP000927">
    <property type="protein sequence ID" value="ABZ71143.1"/>
    <property type="molecule type" value="Genomic_DNA"/>
</dbReference>
<dbReference type="KEGG" id="cak:Caul_2015"/>
<dbReference type="STRING" id="366602.Caul_2015"/>
<dbReference type="Gene3D" id="2.10.109.10">
    <property type="entry name" value="Umud Fragment, subunit A"/>
    <property type="match status" value="1"/>
</dbReference>
<sequence precursor="true">MFSRVLTPRGQALFVAAGLALVGLAAPLALDPVPRLVWNASASAPIGLWRITPGAPVSVGDSVLVEPPPAARHLAAQRHYLPANVPMIKTIAAVSGDKVCARETAITIDDRLAAVRRLADRQGRKLPWWRGCLRLSDGQVMLLNSAPDSFDSRYFGPVEKTAIIGKATPLWLR</sequence>
<protein>
    <submittedName>
        <fullName evidence="2">Conjugal transfer protein TraF</fullName>
    </submittedName>
</protein>
<gene>
    <name evidence="2" type="ordered locus">Caul_2015</name>
</gene>
<dbReference type="eggNOG" id="COG4959">
    <property type="taxonomic scope" value="Bacteria"/>
</dbReference>
<dbReference type="GO" id="GO:0004252">
    <property type="term" value="F:serine-type endopeptidase activity"/>
    <property type="evidence" value="ECO:0007669"/>
    <property type="project" value="InterPro"/>
</dbReference>
<dbReference type="OrthoDB" id="5360818at2"/>
<dbReference type="SUPFAM" id="SSF51306">
    <property type="entry name" value="LexA/Signal peptidase"/>
    <property type="match status" value="1"/>
</dbReference>
<dbReference type="MEROPS" id="S26.014"/>
<name>B0T6S8_CAUSK</name>
<organism evidence="2">
    <name type="scientific">Caulobacter sp. (strain K31)</name>
    <dbReference type="NCBI Taxonomy" id="366602"/>
    <lineage>
        <taxon>Bacteria</taxon>
        <taxon>Pseudomonadati</taxon>
        <taxon>Pseudomonadota</taxon>
        <taxon>Alphaproteobacteria</taxon>
        <taxon>Caulobacterales</taxon>
        <taxon>Caulobacteraceae</taxon>
        <taxon>Caulobacter</taxon>
    </lineage>
</organism>
<dbReference type="InterPro" id="IPR019533">
    <property type="entry name" value="Peptidase_S26"/>
</dbReference>
<dbReference type="HOGENOM" id="CLU_104604_0_0_5"/>
<evidence type="ECO:0000313" key="2">
    <source>
        <dbReference type="EMBL" id="ABZ71143.1"/>
    </source>
</evidence>
<evidence type="ECO:0000259" key="1">
    <source>
        <dbReference type="Pfam" id="PF10502"/>
    </source>
</evidence>
<accession>B0T6S8</accession>
<dbReference type="InterPro" id="IPR036286">
    <property type="entry name" value="LexA/Signal_pep-like_sf"/>
</dbReference>
<reference evidence="2" key="1">
    <citation type="submission" date="2008-01" db="EMBL/GenBank/DDBJ databases">
        <title>Complete sequence of chromosome of Caulobacter sp. K31.</title>
        <authorList>
            <consortium name="US DOE Joint Genome Institute"/>
            <person name="Copeland A."/>
            <person name="Lucas S."/>
            <person name="Lapidus A."/>
            <person name="Barry K."/>
            <person name="Glavina del Rio T."/>
            <person name="Dalin E."/>
            <person name="Tice H."/>
            <person name="Pitluck S."/>
            <person name="Bruce D."/>
            <person name="Goodwin L."/>
            <person name="Thompson L.S."/>
            <person name="Brettin T."/>
            <person name="Detter J.C."/>
            <person name="Han C."/>
            <person name="Schmutz J."/>
            <person name="Larimer F."/>
            <person name="Land M."/>
            <person name="Hauser L."/>
            <person name="Kyrpides N."/>
            <person name="Kim E."/>
            <person name="Stephens C."/>
            <person name="Richardson P."/>
        </authorList>
    </citation>
    <scope>NUCLEOTIDE SEQUENCE [LARGE SCALE GENOMIC DNA]</scope>
    <source>
        <strain evidence="2">K31</strain>
    </source>
</reference>
<feature type="domain" description="Peptidase S26" evidence="1">
    <location>
        <begin position="13"/>
        <end position="171"/>
    </location>
</feature>